<name>A0A504X3A6_LEIDO</name>
<dbReference type="SUPFAM" id="SSF52540">
    <property type="entry name" value="P-loop containing nucleoside triphosphate hydrolases"/>
    <property type="match status" value="1"/>
</dbReference>
<dbReference type="Pfam" id="PF00271">
    <property type="entry name" value="Helicase_C"/>
    <property type="match status" value="1"/>
</dbReference>
<evidence type="ECO:0000313" key="10">
    <source>
        <dbReference type="EMBL" id="TPP42753.1"/>
    </source>
</evidence>
<feature type="compositionally biased region" description="Basic and acidic residues" evidence="6">
    <location>
        <begin position="636"/>
        <end position="658"/>
    </location>
</feature>
<dbReference type="EMBL" id="RHLC01000006">
    <property type="protein sequence ID" value="TPP42753.1"/>
    <property type="molecule type" value="Genomic_DNA"/>
</dbReference>
<dbReference type="Pfam" id="PF13640">
    <property type="entry name" value="2OG-FeII_Oxy_3"/>
    <property type="match status" value="1"/>
</dbReference>
<dbReference type="VEuPathDB" id="TriTrypDB:LdCL_310007700"/>
<dbReference type="GO" id="GO:0004386">
    <property type="term" value="F:helicase activity"/>
    <property type="evidence" value="ECO:0007669"/>
    <property type="project" value="TreeGrafter"/>
</dbReference>
<sequence length="1661" mass="186871">MELKFNLADTLKRLLTRERCEQLDLDGYLVLDEQPFPASVAKELLHEVQYCFDGIDGGKTPNQVEFLTADGSVKLTKPHIYECDLHNAAVRHQLPLFNAFFEGQLGELVEVLRDRLNCCEDLQPCDTADLASRSVTLKLQANGGGAFPWHYDNPGKPNKRRLTMAVYLTEDWAPEIGGELQMMPFLGPCITVPPKFCTVVLFQSDMMLHRVRPILSHMRKTRYCFTIWFDGALTNSDDDLFLKVQHLDEGAIPFLRRSAVQRTLSRAVYEAEYEESLAACFGADSVALGISLREHHAHLQQLLKHERLRAFLKVLKEYREDLRSGQRYVNESTRNFYRRYSANYYDPRSAGFTREEVAHAEWAMRLHRLKGILWNCLVYGSALYLLFKFLARYEPSHGQLEKARRHDQLRPMRLQIPPNFTEPFHDWSLIVVLRQSGRFLWCSTVQHYKTCLKAETCAAIAGLDAVVFSFGCAERCGTVPKKLARSYQTSGHLILSTAVSAAEWAERHQGVSGFNELVTAIKRASDKENKDGAARRNDAAKVKVATPATVDEQWSTKKQGGNVLHWLAQKTDAAAPAPTSRGAVEYLNQAKKPKSYAAAAAPSAAKAKPGAPAEKPAEKATEKPAVKAPRSALAKEAVKAGRKDNAKETPKEAPKAETRPAAAPEVTAESSGVPKPRSKAAPVASPEQKQPDDAVSKLAQLFPAKATSTPSITAKPADEPEKAVEAPTSATTAVPSMPVPRSSVSAPANAIRPEVPPPRRVRGRRRDEDRLMRAHQRMEEEQESAQRRHEEAMRTDAEYKQRFETMQEMQAAMQMSHAEFFDKYSRQETLLLNHVVTERLDMPVILDLIEQHDLSPDTKVVSTQPRRTATVAIANRVASLRRESVGEDVGYWIRGDKKGDEQTRLWYMTSYTLLLRILENPAELPFTHIVLDEFHERQPDLEVTVALLRLALLNKLSHFKLVLMSATLNTEDWEEYFAGLRVATYKQSEPEHPIHDYFLEDTCTLLGTDYQAPPQLVSRGVVDKSTVDKHFYLAQNLIFFLNSCSNPVHSILVFLPGRAQVETMSTWLHTQLYHRVDAVPWHSAVNLSEIEAAMKRNIPGRQKVYLATDIAEVSITLPDVVYVIDLVLVKRPKISKELPASIQYPPLVTQWISRGSVAQRRGRVGRVQQGFYFCLFPAAQITDLPAYSQPPIENSRIDELSLHCLQVVNNPVAIFSLCHGQPLVEAIASSMNMLTQLGCILDAKDPLSAGERIEEIYSHQNESWSRMIMTAAQAEVMTDIPEYQYTFIGRILQLIPVSPQPGMLVFFGFLTGLESLMILAAAVTSSLSPFSINASEGLQRHFNVARAMEETENVMRDFCCGLRSDIVAVMKATLLFRVEQQRHCDSVETVRHWCLQKHLSYDKLMAIVDLESHIKYELAEFMPFRSIVEAEKLLEQLDKLALMVAVMTNVAFVAQSLEVTSEGNSYTNSKEMALGIFSDLTAVPDIHSPSCLRWQEGDIIIPVQLNLIFDKLLASFSTAIASPKQFWISLLLFSQRVQYATFSDDEGTFHVFALSYSGKERYVEVDEIAGYVVLEFRRKLSAICEVLRLTHANRLLYEDHFNTLLGSYSLAPLQDLQREVITALVSIFNNLEGMTADEVEHDEDDLDLVSLLSFALPTRAP</sequence>
<evidence type="ECO:0000259" key="9">
    <source>
        <dbReference type="PROSITE" id="PS51471"/>
    </source>
</evidence>
<keyword evidence="4" id="KW-0560">Oxidoreductase</keyword>
<accession>A0A504X3A6</accession>
<keyword evidence="2" id="KW-0479">Metal-binding</keyword>
<evidence type="ECO:0000313" key="11">
    <source>
        <dbReference type="Proteomes" id="UP000318447"/>
    </source>
</evidence>
<feature type="region of interest" description="Disordered" evidence="6">
    <location>
        <begin position="601"/>
        <end position="767"/>
    </location>
</feature>
<proteinExistence type="predicted"/>
<evidence type="ECO:0000259" key="7">
    <source>
        <dbReference type="PROSITE" id="PS51192"/>
    </source>
</evidence>
<keyword evidence="3" id="KW-0223">Dioxygenase</keyword>
<feature type="domain" description="Helicase ATP-binding" evidence="7">
    <location>
        <begin position="821"/>
        <end position="986"/>
    </location>
</feature>
<comment type="cofactor">
    <cofactor evidence="1">
        <name>L-ascorbate</name>
        <dbReference type="ChEBI" id="CHEBI:38290"/>
    </cofactor>
</comment>
<feature type="region of interest" description="Disordered" evidence="6">
    <location>
        <begin position="525"/>
        <end position="557"/>
    </location>
</feature>
<dbReference type="PROSITE" id="PS51194">
    <property type="entry name" value="HELICASE_CTER"/>
    <property type="match status" value="1"/>
</dbReference>
<dbReference type="InterPro" id="IPR006620">
    <property type="entry name" value="Pro_4_hyd_alph"/>
</dbReference>
<evidence type="ECO:0000256" key="4">
    <source>
        <dbReference type="ARBA" id="ARBA00023002"/>
    </source>
</evidence>
<dbReference type="Gene3D" id="3.40.50.300">
    <property type="entry name" value="P-loop containing nucleotide triphosphate hydrolases"/>
    <property type="match status" value="2"/>
</dbReference>
<protein>
    <submittedName>
        <fullName evidence="10">2OG-Fe(II) oxygenase family protein</fullName>
    </submittedName>
</protein>
<dbReference type="SUPFAM" id="SSF51197">
    <property type="entry name" value="Clavaminate synthase-like"/>
    <property type="match status" value="1"/>
</dbReference>
<dbReference type="Proteomes" id="UP000318447">
    <property type="component" value="Unassembled WGS sequence"/>
</dbReference>
<dbReference type="VEuPathDB" id="TriTrypDB:LDHU3_31.0330"/>
<evidence type="ECO:0000256" key="2">
    <source>
        <dbReference type="ARBA" id="ARBA00022723"/>
    </source>
</evidence>
<dbReference type="GO" id="GO:0031418">
    <property type="term" value="F:L-ascorbic acid binding"/>
    <property type="evidence" value="ECO:0007669"/>
    <property type="project" value="InterPro"/>
</dbReference>
<dbReference type="VEuPathDB" id="TriTrypDB:LdBPK_310290.1"/>
<dbReference type="GO" id="GO:0005506">
    <property type="term" value="F:iron ion binding"/>
    <property type="evidence" value="ECO:0007669"/>
    <property type="project" value="InterPro"/>
</dbReference>
<feature type="domain" description="Fe2OG dioxygenase" evidence="9">
    <location>
        <begin position="127"/>
        <end position="231"/>
    </location>
</feature>
<evidence type="ECO:0000256" key="5">
    <source>
        <dbReference type="ARBA" id="ARBA00023004"/>
    </source>
</evidence>
<dbReference type="InterPro" id="IPR001650">
    <property type="entry name" value="Helicase_C-like"/>
</dbReference>
<dbReference type="PROSITE" id="PS51192">
    <property type="entry name" value="HELICASE_ATP_BIND_1"/>
    <property type="match status" value="1"/>
</dbReference>
<dbReference type="VEuPathDB" id="TriTrypDB:LdBPK_310260.1"/>
<dbReference type="GO" id="GO:0016705">
    <property type="term" value="F:oxidoreductase activity, acting on paired donors, with incorporation or reduction of molecular oxygen"/>
    <property type="evidence" value="ECO:0007669"/>
    <property type="project" value="InterPro"/>
</dbReference>
<dbReference type="SMART" id="SM00702">
    <property type="entry name" value="P4Hc"/>
    <property type="match status" value="1"/>
</dbReference>
<dbReference type="VEuPathDB" id="TriTrypDB:LDHU3_31.0320"/>
<comment type="caution">
    <text evidence="10">The sequence shown here is derived from an EMBL/GenBank/DDBJ whole genome shotgun (WGS) entry which is preliminary data.</text>
</comment>
<feature type="compositionally biased region" description="Low complexity" evidence="6">
    <location>
        <begin position="601"/>
        <end position="614"/>
    </location>
</feature>
<evidence type="ECO:0000256" key="1">
    <source>
        <dbReference type="ARBA" id="ARBA00001961"/>
    </source>
</evidence>
<feature type="domain" description="Helicase C-terminal" evidence="8">
    <location>
        <begin position="1036"/>
        <end position="1208"/>
    </location>
</feature>
<dbReference type="InterPro" id="IPR044862">
    <property type="entry name" value="Pro_4_hyd_alph_FE2OG_OXY"/>
</dbReference>
<evidence type="ECO:0000259" key="8">
    <source>
        <dbReference type="PROSITE" id="PS51194"/>
    </source>
</evidence>
<dbReference type="GO" id="GO:0003723">
    <property type="term" value="F:RNA binding"/>
    <property type="evidence" value="ECO:0007669"/>
    <property type="project" value="TreeGrafter"/>
</dbReference>
<dbReference type="InterPro" id="IPR027417">
    <property type="entry name" value="P-loop_NTPase"/>
</dbReference>
<evidence type="ECO:0000256" key="6">
    <source>
        <dbReference type="SAM" id="MobiDB-lite"/>
    </source>
</evidence>
<dbReference type="VEuPathDB" id="TriTrypDB:LDHU3_31.0350"/>
<feature type="compositionally biased region" description="Basic and acidic residues" evidence="6">
    <location>
        <begin position="525"/>
        <end position="541"/>
    </location>
</feature>
<dbReference type="FunFam" id="3.40.50.300:FF:001737">
    <property type="entry name" value="ATP-dependent RNA helicase, putative"/>
    <property type="match status" value="1"/>
</dbReference>
<reference evidence="11" key="1">
    <citation type="submission" date="2019-02" db="EMBL/GenBank/DDBJ databases">
        <title>FDA dAtabase for Regulatory Grade micrObial Sequences (FDA-ARGOS): Supporting development and validation of Infectious Disease Dx tests.</title>
        <authorList>
            <person name="Duncan R."/>
            <person name="Fisher C."/>
            <person name="Tallon L."/>
            <person name="Sadzewicz L."/>
            <person name="Sengamalay N."/>
            <person name="Ott S."/>
            <person name="Godinez A."/>
            <person name="Nagaraj S."/>
            <person name="Vavikolanu K."/>
            <person name="Nadendla S."/>
            <person name="Aluvathingal J."/>
            <person name="Sichtig H."/>
        </authorList>
    </citation>
    <scope>NUCLEOTIDE SEQUENCE [LARGE SCALE GENOMIC DNA]</scope>
    <source>
        <strain evidence="11">FDAARGOS_361</strain>
    </source>
</reference>
<dbReference type="InterPro" id="IPR014001">
    <property type="entry name" value="Helicase_ATP-bd"/>
</dbReference>
<dbReference type="VEuPathDB" id="TriTrypDB:LdCL_310008000"/>
<gene>
    <name evidence="10" type="ORF">CGC21_12190</name>
</gene>
<evidence type="ECO:0000256" key="3">
    <source>
        <dbReference type="ARBA" id="ARBA00022964"/>
    </source>
</evidence>
<keyword evidence="5" id="KW-0408">Iron</keyword>
<organism evidence="10 11">
    <name type="scientific">Leishmania donovani</name>
    <dbReference type="NCBI Taxonomy" id="5661"/>
    <lineage>
        <taxon>Eukaryota</taxon>
        <taxon>Discoba</taxon>
        <taxon>Euglenozoa</taxon>
        <taxon>Kinetoplastea</taxon>
        <taxon>Metakinetoplastina</taxon>
        <taxon>Trypanosomatida</taxon>
        <taxon>Trypanosomatidae</taxon>
        <taxon>Leishmaniinae</taxon>
        <taxon>Leishmania</taxon>
    </lineage>
</organism>
<dbReference type="PROSITE" id="PS51471">
    <property type="entry name" value="FE2OG_OXY"/>
    <property type="match status" value="1"/>
</dbReference>
<dbReference type="VEuPathDB" id="TriTrypDB:LdBPK_310270.1"/>
<dbReference type="PANTHER" id="PTHR18934:SF111">
    <property type="entry name" value="RNA HELICASE, PUTATIVE-RELATED"/>
    <property type="match status" value="1"/>
</dbReference>
<dbReference type="InterPro" id="IPR005123">
    <property type="entry name" value="Oxoglu/Fe-dep_dioxygenase_dom"/>
</dbReference>
<dbReference type="CDD" id="cd17917">
    <property type="entry name" value="DEXHc_RHA-like"/>
    <property type="match status" value="1"/>
</dbReference>
<dbReference type="GO" id="GO:0051213">
    <property type="term" value="F:dioxygenase activity"/>
    <property type="evidence" value="ECO:0007669"/>
    <property type="project" value="UniProtKB-KW"/>
</dbReference>
<dbReference type="SMART" id="SM00490">
    <property type="entry name" value="HELICc"/>
    <property type="match status" value="1"/>
</dbReference>
<feature type="compositionally biased region" description="Low complexity" evidence="6">
    <location>
        <begin position="733"/>
        <end position="753"/>
    </location>
</feature>
<dbReference type="Gene3D" id="2.60.120.620">
    <property type="entry name" value="q2cbj1_9rhob like domain"/>
    <property type="match status" value="1"/>
</dbReference>
<dbReference type="VEuPathDB" id="TriTrypDB:LdCL_310007800"/>
<dbReference type="CDD" id="cd18791">
    <property type="entry name" value="SF2_C_RHA"/>
    <property type="match status" value="1"/>
</dbReference>
<dbReference type="PANTHER" id="PTHR18934">
    <property type="entry name" value="ATP-DEPENDENT RNA HELICASE"/>
    <property type="match status" value="1"/>
</dbReference>
<feature type="compositionally biased region" description="Basic and acidic residues" evidence="6">
    <location>
        <begin position="615"/>
        <end position="625"/>
    </location>
</feature>